<dbReference type="HOGENOM" id="CLU_008710_0_0_7"/>
<dbReference type="EMBL" id="CP000251">
    <property type="protein sequence ID" value="ABC81964.1"/>
    <property type="molecule type" value="Genomic_DNA"/>
</dbReference>
<dbReference type="OrthoDB" id="9814290at2"/>
<dbReference type="eggNOG" id="COG0755">
    <property type="taxonomic scope" value="Bacteria"/>
</dbReference>
<gene>
    <name evidence="9" type="ordered locus">Adeh_2194</name>
</gene>
<feature type="transmembrane region" description="Helical" evidence="6">
    <location>
        <begin position="574"/>
        <end position="597"/>
    </location>
</feature>
<evidence type="ECO:0000256" key="2">
    <source>
        <dbReference type="ARBA" id="ARBA00022692"/>
    </source>
</evidence>
<evidence type="ECO:0000256" key="1">
    <source>
        <dbReference type="ARBA" id="ARBA00004141"/>
    </source>
</evidence>
<dbReference type="Pfam" id="PF01578">
    <property type="entry name" value="Cytochrom_C_asm"/>
    <property type="match status" value="1"/>
</dbReference>
<evidence type="ECO:0000256" key="6">
    <source>
        <dbReference type="SAM" id="Phobius"/>
    </source>
</evidence>
<dbReference type="KEGG" id="ade:Adeh_2194"/>
<dbReference type="InterPro" id="IPR045062">
    <property type="entry name" value="Cyt_c_biogenesis_CcsA/CcmC"/>
</dbReference>
<evidence type="ECO:0000313" key="10">
    <source>
        <dbReference type="Proteomes" id="UP000001935"/>
    </source>
</evidence>
<dbReference type="AlphaFoldDB" id="Q2IJY3"/>
<keyword evidence="5 6" id="KW-0472">Membrane</keyword>
<dbReference type="InterPro" id="IPR002541">
    <property type="entry name" value="Cyt_c_assembly"/>
</dbReference>
<proteinExistence type="predicted"/>
<evidence type="ECO:0000259" key="8">
    <source>
        <dbReference type="Pfam" id="PF05140"/>
    </source>
</evidence>
<evidence type="ECO:0000256" key="3">
    <source>
        <dbReference type="ARBA" id="ARBA00022748"/>
    </source>
</evidence>
<feature type="transmembrane region" description="Helical" evidence="6">
    <location>
        <begin position="618"/>
        <end position="639"/>
    </location>
</feature>
<feature type="transmembrane region" description="Helical" evidence="6">
    <location>
        <begin position="76"/>
        <end position="98"/>
    </location>
</feature>
<keyword evidence="2 6" id="KW-0812">Transmembrane</keyword>
<feature type="transmembrane region" description="Helical" evidence="6">
    <location>
        <begin position="210"/>
        <end position="231"/>
    </location>
</feature>
<keyword evidence="3" id="KW-0201">Cytochrome c-type biogenesis</keyword>
<feature type="transmembrane region" description="Helical" evidence="6">
    <location>
        <begin position="678"/>
        <end position="696"/>
    </location>
</feature>
<feature type="domain" description="Cytochrome c assembly protein" evidence="7">
    <location>
        <begin position="506"/>
        <end position="702"/>
    </location>
</feature>
<name>Q2IJY3_ANADE</name>
<dbReference type="STRING" id="290397.Adeh_2194"/>
<dbReference type="RefSeq" id="WP_011421246.1">
    <property type="nucleotide sequence ID" value="NC_007760.1"/>
</dbReference>
<dbReference type="GO" id="GO:0020037">
    <property type="term" value="F:heme binding"/>
    <property type="evidence" value="ECO:0007669"/>
    <property type="project" value="InterPro"/>
</dbReference>
<evidence type="ECO:0000256" key="4">
    <source>
        <dbReference type="ARBA" id="ARBA00022989"/>
    </source>
</evidence>
<accession>Q2IJY3</accession>
<feature type="domain" description="ResB-like" evidence="8">
    <location>
        <begin position="75"/>
        <end position="192"/>
    </location>
</feature>
<evidence type="ECO:0000256" key="5">
    <source>
        <dbReference type="ARBA" id="ARBA00023136"/>
    </source>
</evidence>
<comment type="subcellular location">
    <subcellularLocation>
        <location evidence="1">Membrane</location>
        <topology evidence="1">Multi-pass membrane protein</topology>
    </subcellularLocation>
</comment>
<organism evidence="9 10">
    <name type="scientific">Anaeromyxobacter dehalogenans (strain 2CP-C)</name>
    <dbReference type="NCBI Taxonomy" id="290397"/>
    <lineage>
        <taxon>Bacteria</taxon>
        <taxon>Pseudomonadati</taxon>
        <taxon>Myxococcota</taxon>
        <taxon>Myxococcia</taxon>
        <taxon>Myxococcales</taxon>
        <taxon>Cystobacterineae</taxon>
        <taxon>Anaeromyxobacteraceae</taxon>
        <taxon>Anaeromyxobacter</taxon>
    </lineage>
</organism>
<feature type="transmembrane region" description="Helical" evidence="6">
    <location>
        <begin position="43"/>
        <end position="69"/>
    </location>
</feature>
<dbReference type="Proteomes" id="UP000001935">
    <property type="component" value="Chromosome"/>
</dbReference>
<evidence type="ECO:0000259" key="7">
    <source>
        <dbReference type="Pfam" id="PF01578"/>
    </source>
</evidence>
<feature type="transmembrane region" description="Helical" evidence="6">
    <location>
        <begin position="511"/>
        <end position="530"/>
    </location>
</feature>
<feature type="transmembrane region" description="Helical" evidence="6">
    <location>
        <begin position="716"/>
        <end position="736"/>
    </location>
</feature>
<dbReference type="GO" id="GO:0017004">
    <property type="term" value="P:cytochrome complex assembly"/>
    <property type="evidence" value="ECO:0007669"/>
    <property type="project" value="UniProtKB-KW"/>
</dbReference>
<dbReference type="eggNOG" id="COG1333">
    <property type="taxonomic scope" value="Bacteria"/>
</dbReference>
<dbReference type="PANTHER" id="PTHR30071:SF1">
    <property type="entry name" value="CYTOCHROME B_B6 PROTEIN-RELATED"/>
    <property type="match status" value="1"/>
</dbReference>
<protein>
    <submittedName>
        <fullName evidence="9">Cytochrome c assembly protein</fullName>
    </submittedName>
</protein>
<reference evidence="9 10" key="1">
    <citation type="submission" date="2006-01" db="EMBL/GenBank/DDBJ databases">
        <title>Complete sequence of Anaeromyxobacter dehalogenans 2CP-C.</title>
        <authorList>
            <consortium name="US DOE Joint Genome Institute"/>
            <person name="Copeland A."/>
            <person name="Lucas S."/>
            <person name="Lapidus A."/>
            <person name="Barry K."/>
            <person name="Detter J.C."/>
            <person name="Glavina T."/>
            <person name="Hammon N."/>
            <person name="Israni S."/>
            <person name="Pitluck S."/>
            <person name="Brettin T."/>
            <person name="Bruce D."/>
            <person name="Han C."/>
            <person name="Tapia R."/>
            <person name="Gilna P."/>
            <person name="Kiss H."/>
            <person name="Schmutz J."/>
            <person name="Larimer F."/>
            <person name="Land M."/>
            <person name="Kyrpides N."/>
            <person name="Anderson I."/>
            <person name="Sanford R.A."/>
            <person name="Ritalahti K.M."/>
            <person name="Thomas H.S."/>
            <person name="Kirby J.R."/>
            <person name="Zhulin I.B."/>
            <person name="Loeffler F.E."/>
            <person name="Richardson P."/>
        </authorList>
    </citation>
    <scope>NUCLEOTIDE SEQUENCE [LARGE SCALE GENOMIC DNA]</scope>
    <source>
        <strain evidence="9 10">2CP-C</strain>
    </source>
</reference>
<dbReference type="PANTHER" id="PTHR30071">
    <property type="entry name" value="HEME EXPORTER PROTEIN C"/>
    <property type="match status" value="1"/>
</dbReference>
<dbReference type="InterPro" id="IPR007816">
    <property type="entry name" value="ResB-like_domain"/>
</dbReference>
<feature type="transmembrane region" description="Helical" evidence="6">
    <location>
        <begin position="654"/>
        <end position="671"/>
    </location>
</feature>
<feature type="transmembrane region" description="Helical" evidence="6">
    <location>
        <begin position="535"/>
        <end position="554"/>
    </location>
</feature>
<sequence>MPKLLALLSSLKLAVILLVLLLLGLSAGTIIESRSGVAVAGRLVYYAPWFLALQALFTVNVVASLLSLFPYGKMRIGYLLTHGSLVLILVGALVTYFFKVEGTLGLWEGQTGNEIDQVENGQLVARHTLPFSVRLMDFQIDHYPGTMRPAQFRSYVVILDPQTGAGTPGALWMNHPLEVGGYTIFQSSYQQENGREASVFSVSKDPGQPIVFAGYVLLVLGMCVVFGTRIVQRRRAAALLAGLALLALARPAAAAPDEVTKVDLDALRRLPVQYDGRVMPLDTWARENVWKITGRRQWQGRDAVAVAARWLANPQAAANEPVIALDDAKLAEAIGLSGATHAALVQVARSPQFGQLMRQASEQEARNEPRRGVLADVEKLYERAQRMGDLISGGVRPVPVGGPAEARWNPAAQPGLPGLLELARGPRLEGWPAAAAMDREVSYNATRPSRIAWIVLVGALVAAIAGWRTRNRTLDAAAAVLLVIGFGVMTWGLGVRWAVGGRVPASNMYESMMFLAWGVGLFALVALVFIRNRLVLVNASAGAALTMLLVDLLPMDGFIHPMPPVLTGTPWLAIHVPIIMVSYAVLALGVIIAHMQIAFGALAPKREDLIEKMADLNYWYTMVGSILLIAGILTGSIWAASSWGRYWGWDPKEVWSLVAFLAYMAILHARSDRLLGRFGVAAWSIIAFQTILMTYLGVNYVLGTGLHAYGFGDSPIVIWMVLIALAEIAFLAWGGFAQRRAQGRPGLAG</sequence>
<dbReference type="GO" id="GO:0005886">
    <property type="term" value="C:plasma membrane"/>
    <property type="evidence" value="ECO:0007669"/>
    <property type="project" value="TreeGrafter"/>
</dbReference>
<evidence type="ECO:0000313" key="9">
    <source>
        <dbReference type="EMBL" id="ABC81964.1"/>
    </source>
</evidence>
<dbReference type="Pfam" id="PF05140">
    <property type="entry name" value="ResB"/>
    <property type="match status" value="1"/>
</dbReference>
<keyword evidence="4 6" id="KW-1133">Transmembrane helix</keyword>
<feature type="transmembrane region" description="Helical" evidence="6">
    <location>
        <begin position="479"/>
        <end position="499"/>
    </location>
</feature>